<gene>
    <name evidence="2" type="ORF">SDC9_144256</name>
</gene>
<dbReference type="GO" id="GO:0003723">
    <property type="term" value="F:RNA binding"/>
    <property type="evidence" value="ECO:0007669"/>
    <property type="project" value="InterPro"/>
</dbReference>
<comment type="similarity">
    <text evidence="1">Belongs to the pseudouridine synthase RluA family.</text>
</comment>
<sequence length="92" mass="10241">METRNGLSLLRLLPETGRTHQLRVHMAAVGCPLAGDWLYGTEDPDFIARPALHSYRMALTHPITGRPLELFAPLPEDMARLLPIPSDAEVQN</sequence>
<dbReference type="AlphaFoldDB" id="A0A645E8E9"/>
<name>A0A645E8E9_9ZZZZ</name>
<evidence type="ECO:0000313" key="2">
    <source>
        <dbReference type="EMBL" id="MPM97083.1"/>
    </source>
</evidence>
<dbReference type="InterPro" id="IPR020103">
    <property type="entry name" value="PsdUridine_synth_cat_dom_sf"/>
</dbReference>
<accession>A0A645E8E9</accession>
<dbReference type="Gene3D" id="3.30.2350.10">
    <property type="entry name" value="Pseudouridine synthase"/>
    <property type="match status" value="1"/>
</dbReference>
<dbReference type="GO" id="GO:0009982">
    <property type="term" value="F:pseudouridine synthase activity"/>
    <property type="evidence" value="ECO:0007669"/>
    <property type="project" value="InterPro"/>
</dbReference>
<evidence type="ECO:0000256" key="1">
    <source>
        <dbReference type="ARBA" id="ARBA00010876"/>
    </source>
</evidence>
<dbReference type="GO" id="GO:0000455">
    <property type="term" value="P:enzyme-directed rRNA pseudouridine synthesis"/>
    <property type="evidence" value="ECO:0007669"/>
    <property type="project" value="TreeGrafter"/>
</dbReference>
<dbReference type="InterPro" id="IPR050188">
    <property type="entry name" value="RluA_PseudoU_synthase"/>
</dbReference>
<organism evidence="2">
    <name type="scientific">bioreactor metagenome</name>
    <dbReference type="NCBI Taxonomy" id="1076179"/>
    <lineage>
        <taxon>unclassified sequences</taxon>
        <taxon>metagenomes</taxon>
        <taxon>ecological metagenomes</taxon>
    </lineage>
</organism>
<protein>
    <submittedName>
        <fullName evidence="2">Uncharacterized protein</fullName>
    </submittedName>
</protein>
<reference evidence="2" key="1">
    <citation type="submission" date="2019-08" db="EMBL/GenBank/DDBJ databases">
        <authorList>
            <person name="Kucharzyk K."/>
            <person name="Murdoch R.W."/>
            <person name="Higgins S."/>
            <person name="Loffler F."/>
        </authorList>
    </citation>
    <scope>NUCLEOTIDE SEQUENCE</scope>
</reference>
<dbReference type="SUPFAM" id="SSF55120">
    <property type="entry name" value="Pseudouridine synthase"/>
    <property type="match status" value="1"/>
</dbReference>
<comment type="caution">
    <text evidence="2">The sequence shown here is derived from an EMBL/GenBank/DDBJ whole genome shotgun (WGS) entry which is preliminary data.</text>
</comment>
<dbReference type="PANTHER" id="PTHR21600:SF44">
    <property type="entry name" value="RIBOSOMAL LARGE SUBUNIT PSEUDOURIDINE SYNTHASE D"/>
    <property type="match status" value="1"/>
</dbReference>
<dbReference type="EMBL" id="VSSQ01043404">
    <property type="protein sequence ID" value="MPM97083.1"/>
    <property type="molecule type" value="Genomic_DNA"/>
</dbReference>
<proteinExistence type="inferred from homology"/>
<dbReference type="PANTHER" id="PTHR21600">
    <property type="entry name" value="MITOCHONDRIAL RNA PSEUDOURIDINE SYNTHASE"/>
    <property type="match status" value="1"/>
</dbReference>